<dbReference type="Pfam" id="PF13416">
    <property type="entry name" value="SBP_bac_8"/>
    <property type="match status" value="1"/>
</dbReference>
<evidence type="ECO:0000256" key="3">
    <source>
        <dbReference type="ARBA" id="ARBA00022729"/>
    </source>
</evidence>
<reference evidence="4 5" key="1">
    <citation type="submission" date="2007-04" db="EMBL/GenBank/DDBJ databases">
        <authorList>
            <person name="Fulton L."/>
            <person name="Clifton S."/>
            <person name="Fulton B."/>
            <person name="Xu J."/>
            <person name="Minx P."/>
            <person name="Pepin K.H."/>
            <person name="Johnson M."/>
            <person name="Thiruvilangam P."/>
            <person name="Bhonagiri V."/>
            <person name="Nash W.E."/>
            <person name="Mardis E.R."/>
            <person name="Wilson R.K."/>
        </authorList>
    </citation>
    <scope>NUCLEOTIDE SEQUENCE [LARGE SCALE GENOMIC DNA]</scope>
    <source>
        <strain evidence="4 5">L2-32</strain>
    </source>
</reference>
<protein>
    <submittedName>
        <fullName evidence="4">ABC transporter, solute-binding protein</fullName>
    </submittedName>
</protein>
<dbReference type="InterPro" id="IPR006059">
    <property type="entry name" value="SBP"/>
</dbReference>
<dbReference type="AlphaFoldDB" id="A7A7Q6"/>
<dbReference type="Proteomes" id="UP000003773">
    <property type="component" value="Unassembled WGS sequence"/>
</dbReference>
<evidence type="ECO:0000256" key="1">
    <source>
        <dbReference type="ARBA" id="ARBA00008520"/>
    </source>
</evidence>
<dbReference type="PANTHER" id="PTHR43649:SF34">
    <property type="entry name" value="ABC TRANSPORTER PERIPLASMIC-BINDING PROTEIN YCJN-RELATED"/>
    <property type="match status" value="1"/>
</dbReference>
<dbReference type="HOGENOM" id="CLU_031285_12_3_11"/>
<organism evidence="4 5">
    <name type="scientific">Bifidobacterium adolescentis L2-32</name>
    <dbReference type="NCBI Taxonomy" id="411481"/>
    <lineage>
        <taxon>Bacteria</taxon>
        <taxon>Bacillati</taxon>
        <taxon>Actinomycetota</taxon>
        <taxon>Actinomycetes</taxon>
        <taxon>Bifidobacteriales</taxon>
        <taxon>Bifidobacteriaceae</taxon>
        <taxon>Bifidobacterium</taxon>
    </lineage>
</organism>
<sequence length="487" mass="53884">MYFQELFADLWRLRYIVIIRMTQGGASRFPAKFGLKEVIKEKNSMMNRIIKTAVCMTAVAAMSVGTLAACGSSDSGSDAKGKVYYLNYKPEINDAWKALAKKYTEKTGVEVKVETAASGTYQQTLKSEFAKSEAPTLFQLSGVAEYQTWKAYTSDMSDTEPYKQLKDKSMVLKDGDSVGGVPYVVEAYGLIYNKDLLAKYIATDGAKIKSADDIDNFDTLKAVADDIQAKKDQLGVKGAFTSAGFDSSSDWRFKSLLANNPLYFEFRDDNVTEQPESIKGTYLPQFKQIFDLYLEDSTCPKSQVSSKTGDDANSEFALGEAVFYENGTWAWPDLQKAGVKAESVGMMPIYMGVEGEENQGLDVNSEAYWCINSKASDADKKATKDFLKWVITDQAGIDAISSDMGLTTPFKSFEDVKSDNPLVQAEVAYQDSGKEAVSTRPNGMFPSDEWKNQLGSALLEYAQGTGDWNAVKKAFVDNWKTEYDATH</sequence>
<dbReference type="InterPro" id="IPR050490">
    <property type="entry name" value="Bact_solute-bd_prot1"/>
</dbReference>
<gene>
    <name evidence="4" type="ORF">BIFADO_01896</name>
</gene>
<name>A7A7Q6_BIFAD</name>
<accession>A7A7Q6</accession>
<comment type="caution">
    <text evidence="4">The sequence shown here is derived from an EMBL/GenBank/DDBJ whole genome shotgun (WGS) entry which is preliminary data.</text>
</comment>
<dbReference type="EMBL" id="AAXD02000074">
    <property type="protein sequence ID" value="EDN81771.1"/>
    <property type="molecule type" value="Genomic_DNA"/>
</dbReference>
<reference evidence="4 5" key="2">
    <citation type="submission" date="2007-05" db="EMBL/GenBank/DDBJ databases">
        <title>Draft genome sequence of Bifidobacterium adolescentis (L2-32).</title>
        <authorList>
            <person name="Sudarsanam P."/>
            <person name="Ley R."/>
            <person name="Guruge J."/>
            <person name="Turnbaugh P.J."/>
            <person name="Mahowald M."/>
            <person name="Liep D."/>
            <person name="Gordon J."/>
        </authorList>
    </citation>
    <scope>NUCLEOTIDE SEQUENCE [LARGE SCALE GENOMIC DNA]</scope>
    <source>
        <strain evidence="4 5">L2-32</strain>
    </source>
</reference>
<dbReference type="PANTHER" id="PTHR43649">
    <property type="entry name" value="ARABINOSE-BINDING PROTEIN-RELATED"/>
    <property type="match status" value="1"/>
</dbReference>
<evidence type="ECO:0000256" key="2">
    <source>
        <dbReference type="ARBA" id="ARBA00022448"/>
    </source>
</evidence>
<keyword evidence="3" id="KW-0732">Signal</keyword>
<proteinExistence type="inferred from homology"/>
<dbReference type="Gene3D" id="3.40.190.10">
    <property type="entry name" value="Periplasmic binding protein-like II"/>
    <property type="match status" value="1"/>
</dbReference>
<evidence type="ECO:0000313" key="4">
    <source>
        <dbReference type="EMBL" id="EDN81771.1"/>
    </source>
</evidence>
<dbReference type="SUPFAM" id="SSF53850">
    <property type="entry name" value="Periplasmic binding protein-like II"/>
    <property type="match status" value="1"/>
</dbReference>
<comment type="similarity">
    <text evidence="1">Belongs to the bacterial solute-binding protein 1 family.</text>
</comment>
<keyword evidence="2" id="KW-0813">Transport</keyword>
<evidence type="ECO:0000313" key="5">
    <source>
        <dbReference type="Proteomes" id="UP000003773"/>
    </source>
</evidence>